<dbReference type="AlphaFoldDB" id="A0A4Y9T1P4"/>
<protein>
    <submittedName>
        <fullName evidence="2">2,4,5-trihydroxytoluene oxygenase</fullName>
    </submittedName>
</protein>
<dbReference type="OrthoDB" id="8676366at2"/>
<dbReference type="Proteomes" id="UP000297258">
    <property type="component" value="Unassembled WGS sequence"/>
</dbReference>
<feature type="domain" description="VOC" evidence="1">
    <location>
        <begin position="152"/>
        <end position="277"/>
    </location>
</feature>
<dbReference type="Gene3D" id="3.10.180.10">
    <property type="entry name" value="2,3-Dihydroxybiphenyl 1,2-Dioxygenase, domain 1"/>
    <property type="match status" value="2"/>
</dbReference>
<proteinExistence type="predicted"/>
<evidence type="ECO:0000259" key="1">
    <source>
        <dbReference type="PROSITE" id="PS51819"/>
    </source>
</evidence>
<name>A0A4Y9T1P4_9BURK</name>
<evidence type="ECO:0000313" key="3">
    <source>
        <dbReference type="Proteomes" id="UP000297258"/>
    </source>
</evidence>
<dbReference type="Pfam" id="PF00903">
    <property type="entry name" value="Glyoxalase"/>
    <property type="match status" value="1"/>
</dbReference>
<dbReference type="InterPro" id="IPR029068">
    <property type="entry name" value="Glyas_Bleomycin-R_OHBP_Dase"/>
</dbReference>
<gene>
    <name evidence="2" type="ORF">E4O92_08250</name>
</gene>
<dbReference type="EMBL" id="SPUM01000047">
    <property type="protein sequence ID" value="TFW32907.1"/>
    <property type="molecule type" value="Genomic_DNA"/>
</dbReference>
<dbReference type="InterPro" id="IPR037523">
    <property type="entry name" value="VOC_core"/>
</dbReference>
<evidence type="ECO:0000313" key="2">
    <source>
        <dbReference type="EMBL" id="TFW32907.1"/>
    </source>
</evidence>
<accession>A0A4Y9T1P4</accession>
<organism evidence="2 3">
    <name type="scientific">Massilia horti</name>
    <dbReference type="NCBI Taxonomy" id="2562153"/>
    <lineage>
        <taxon>Bacteria</taxon>
        <taxon>Pseudomonadati</taxon>
        <taxon>Pseudomonadota</taxon>
        <taxon>Betaproteobacteria</taxon>
        <taxon>Burkholderiales</taxon>
        <taxon>Oxalobacteraceae</taxon>
        <taxon>Telluria group</taxon>
        <taxon>Massilia</taxon>
    </lineage>
</organism>
<dbReference type="RefSeq" id="WP_135189288.1">
    <property type="nucleotide sequence ID" value="NZ_SPUM01000047.1"/>
</dbReference>
<sequence>MGKALDLAHVTYEAPDLALMERFMTDFGLVKVASSNGALYLRGTGHQHHLHVTRQAAQPRFVGAAFEMSCKEDLDHLATLPGSSPVARSQEPGGGWEVCMRMPDGFEMRAIWGRERAMPLPLRAAHAFNAGQRKHRINGSIRVKREPCPAIRLGHFVLHVSNHDESVLWLQERFQMLPSDHFLPPGQDGPVVGTFLRFDHGQELVDHHSILVLQSERVGLHHCAFEVQDLDAIMTAHDFLVGQGWKLDVGVGRHLMGSQVFDYWIDPFGFRVEHYTDGDVVNAQHKAGSFNGTASETTQWGMEPPPEFFE</sequence>
<dbReference type="InterPro" id="IPR004360">
    <property type="entry name" value="Glyas_Fos-R_dOase_dom"/>
</dbReference>
<keyword evidence="3" id="KW-1185">Reference proteome</keyword>
<dbReference type="PROSITE" id="PS51819">
    <property type="entry name" value="VOC"/>
    <property type="match status" value="1"/>
</dbReference>
<reference evidence="2 3" key="1">
    <citation type="submission" date="2019-03" db="EMBL/GenBank/DDBJ databases">
        <title>Draft genome of Massilia hortus sp. nov., a novel bacterial species of the Oxalobacteraceae family.</title>
        <authorList>
            <person name="Peta V."/>
            <person name="Raths R."/>
            <person name="Bucking H."/>
        </authorList>
    </citation>
    <scope>NUCLEOTIDE SEQUENCE [LARGE SCALE GENOMIC DNA]</scope>
    <source>
        <strain evidence="2 3">ONC3</strain>
    </source>
</reference>
<dbReference type="SUPFAM" id="SSF54593">
    <property type="entry name" value="Glyoxalase/Bleomycin resistance protein/Dihydroxybiphenyl dioxygenase"/>
    <property type="match status" value="1"/>
</dbReference>
<comment type="caution">
    <text evidence="2">The sequence shown here is derived from an EMBL/GenBank/DDBJ whole genome shotgun (WGS) entry which is preliminary data.</text>
</comment>